<proteinExistence type="predicted"/>
<reference evidence="1" key="1">
    <citation type="submission" date="2021-10" db="EMBL/GenBank/DDBJ databases">
        <authorList>
            <person name="Ayala M."/>
            <person name="Loertscher E."/>
            <person name="Carr E."/>
            <person name="Fuhriman D."/>
            <person name="Fajardo C."/>
            <person name="Casjens S.R."/>
            <person name="Grose J.H."/>
        </authorList>
    </citation>
    <scope>NUCLEOTIDE SEQUENCE</scope>
</reference>
<protein>
    <submittedName>
        <fullName evidence="1">Uncharacterized protein</fullName>
    </submittedName>
</protein>
<gene>
    <name evidence="1" type="ORF">OPT155_63</name>
</gene>
<evidence type="ECO:0000313" key="2">
    <source>
        <dbReference type="Proteomes" id="UP000827689"/>
    </source>
</evidence>
<dbReference type="EMBL" id="OL539452">
    <property type="protein sequence ID" value="UGO52765.1"/>
    <property type="molecule type" value="Genomic_DNA"/>
</dbReference>
<sequence length="70" mass="8247">MTVFVLGYLTIGVIWCALGYIELLVQRLAGLKEWPWWMPLVEIVAWPTGLLIPVWFGIRWVYRRLSNGER</sequence>
<dbReference type="Proteomes" id="UP000827689">
    <property type="component" value="Segment"/>
</dbReference>
<evidence type="ECO:0000313" key="1">
    <source>
        <dbReference type="EMBL" id="UGO52765.1"/>
    </source>
</evidence>
<keyword evidence="2" id="KW-1185">Reference proteome</keyword>
<accession>A0AC61TQ24</accession>
<organism evidence="1 2">
    <name type="scientific">Serratia phage vB_SmaS_Opt-155</name>
    <dbReference type="NCBI Taxonomy" id="2902690"/>
    <lineage>
        <taxon>Viruses</taxon>
        <taxon>Duplodnaviria</taxon>
        <taxon>Heunggongvirae</taxon>
        <taxon>Uroviricota</taxon>
        <taxon>Caudoviricetes</taxon>
        <taxon>Serbinvirus</taxon>
        <taxon>Serbinvirus opt155</taxon>
    </lineage>
</organism>
<name>A0AC61TQ24_9CAUD</name>